<reference evidence="5 6" key="1">
    <citation type="submission" date="2018-11" db="EMBL/GenBank/DDBJ databases">
        <title>The Potential of Streptomyces as Biocontrol Agents against the Tomato grey mould, Botrytis cinerea (Gray mold) Frontiers in Microbiology.</title>
        <authorList>
            <person name="Li D."/>
        </authorList>
    </citation>
    <scope>NUCLEOTIDE SEQUENCE [LARGE SCALE GENOMIC DNA]</scope>
    <source>
        <strain evidence="5 6">NEAU-LD23</strain>
    </source>
</reference>
<protein>
    <recommendedName>
        <fullName evidence="4">Putative zinc-finger domain-containing protein</fullName>
    </recommendedName>
</protein>
<feature type="transmembrane region" description="Helical" evidence="3">
    <location>
        <begin position="108"/>
        <end position="128"/>
    </location>
</feature>
<keyword evidence="2" id="KW-0804">Transcription</keyword>
<dbReference type="RefSeq" id="WP_123104046.1">
    <property type="nucleotide sequence ID" value="NZ_RIBZ01000318.1"/>
</dbReference>
<comment type="caution">
    <text evidence="5">The sequence shown here is derived from an EMBL/GenBank/DDBJ whole genome shotgun (WGS) entry which is preliminary data.</text>
</comment>
<feature type="transmembrane region" description="Helical" evidence="3">
    <location>
        <begin position="134"/>
        <end position="154"/>
    </location>
</feature>
<name>A0A3M8VQZ7_9ACTN</name>
<dbReference type="EMBL" id="RIBZ01000318">
    <property type="protein sequence ID" value="RNG18173.1"/>
    <property type="molecule type" value="Genomic_DNA"/>
</dbReference>
<gene>
    <name evidence="5" type="ORF">EEJ42_27660</name>
</gene>
<evidence type="ECO:0000256" key="3">
    <source>
        <dbReference type="SAM" id="Phobius"/>
    </source>
</evidence>
<feature type="domain" description="Putative zinc-finger" evidence="4">
    <location>
        <begin position="22"/>
        <end position="52"/>
    </location>
</feature>
<keyword evidence="3" id="KW-0472">Membrane</keyword>
<accession>A0A3M8VQZ7</accession>
<dbReference type="AlphaFoldDB" id="A0A3M8VQZ7"/>
<keyword evidence="1" id="KW-0805">Transcription regulation</keyword>
<feature type="transmembrane region" description="Helical" evidence="3">
    <location>
        <begin position="228"/>
        <end position="246"/>
    </location>
</feature>
<dbReference type="Pfam" id="PF13490">
    <property type="entry name" value="zf-HC2"/>
    <property type="match status" value="1"/>
</dbReference>
<sequence>MTETEPATAQEGPDRSSGHLDRDLLQAYAARPLPRAAAVLIEGHLDRCPTCRTRLAPLMEAETMLSLWQQVDRATDEPARGLMERCALRLGVPEHTARLCAAMPSLRWSWWGGAALLLMVAVAMARWADSASGPLLFFALAPALSAVGVAAVTGQRFDPAYVWLAVSPLSGLRVVLLRAAVVQMMMLVLSAVGAAGLPLPLSCLFGWLVPSLMLTAVCLALSSRMDAVPAIGLTLGTWLVGLTISYNPDVVAGTRLLLPEVQLAMAAVAVLAAAAVIALRDGFDRYGNQGWTVPAVGRED</sequence>
<keyword evidence="6" id="KW-1185">Reference proteome</keyword>
<feature type="transmembrane region" description="Helical" evidence="3">
    <location>
        <begin position="261"/>
        <end position="279"/>
    </location>
</feature>
<evidence type="ECO:0000256" key="2">
    <source>
        <dbReference type="ARBA" id="ARBA00023163"/>
    </source>
</evidence>
<dbReference type="InterPro" id="IPR041916">
    <property type="entry name" value="Anti_sigma_zinc_sf"/>
</dbReference>
<proteinExistence type="predicted"/>
<evidence type="ECO:0000313" key="5">
    <source>
        <dbReference type="EMBL" id="RNG18173.1"/>
    </source>
</evidence>
<dbReference type="Proteomes" id="UP000275401">
    <property type="component" value="Unassembled WGS sequence"/>
</dbReference>
<dbReference type="Gene3D" id="1.10.10.1320">
    <property type="entry name" value="Anti-sigma factor, zinc-finger domain"/>
    <property type="match status" value="1"/>
</dbReference>
<evidence type="ECO:0000313" key="6">
    <source>
        <dbReference type="Proteomes" id="UP000275401"/>
    </source>
</evidence>
<keyword evidence="3" id="KW-0812">Transmembrane</keyword>
<evidence type="ECO:0000259" key="4">
    <source>
        <dbReference type="Pfam" id="PF13490"/>
    </source>
</evidence>
<dbReference type="InterPro" id="IPR027383">
    <property type="entry name" value="Znf_put"/>
</dbReference>
<organism evidence="5 6">
    <name type="scientific">Streptomyces botrytidirepellens</name>
    <dbReference type="NCBI Taxonomy" id="2486417"/>
    <lineage>
        <taxon>Bacteria</taxon>
        <taxon>Bacillati</taxon>
        <taxon>Actinomycetota</taxon>
        <taxon>Actinomycetes</taxon>
        <taxon>Kitasatosporales</taxon>
        <taxon>Streptomycetaceae</taxon>
        <taxon>Streptomyces</taxon>
    </lineage>
</organism>
<keyword evidence="3" id="KW-1133">Transmembrane helix</keyword>
<evidence type="ECO:0000256" key="1">
    <source>
        <dbReference type="ARBA" id="ARBA00023015"/>
    </source>
</evidence>